<organism evidence="1 2">
    <name type="scientific">Halioglobus maricola</name>
    <dbReference type="NCBI Taxonomy" id="2601894"/>
    <lineage>
        <taxon>Bacteria</taxon>
        <taxon>Pseudomonadati</taxon>
        <taxon>Pseudomonadota</taxon>
        <taxon>Gammaproteobacteria</taxon>
        <taxon>Cellvibrionales</taxon>
        <taxon>Halieaceae</taxon>
        <taxon>Halioglobus</taxon>
    </lineage>
</organism>
<sequence>MRKTDRKIENGIREALTEVCDVALKDVEGFKWLTHFVNYNAFPDSLSVVCVFDKQSDLSLALVNHHDEFIRSLIGEKLRALGVQIKDIGRQVSFDTEEDCDIENDGNWKARFR</sequence>
<evidence type="ECO:0000313" key="1">
    <source>
        <dbReference type="EMBL" id="QFU77065.1"/>
    </source>
</evidence>
<dbReference type="KEGG" id="halc:EY643_16185"/>
<reference evidence="1 2" key="1">
    <citation type="submission" date="2019-02" db="EMBL/GenBank/DDBJ databases">
        <authorList>
            <person name="Li S.-H."/>
        </authorList>
    </citation>
    <scope>NUCLEOTIDE SEQUENCE [LARGE SCALE GENOMIC DNA]</scope>
    <source>
        <strain evidence="1 2">IMCC14385</strain>
    </source>
</reference>
<dbReference type="RefSeq" id="WP_153240203.1">
    <property type="nucleotide sequence ID" value="NZ_CP036422.1"/>
</dbReference>
<dbReference type="OrthoDB" id="6996126at2"/>
<accession>A0A5P9NNP0</accession>
<name>A0A5P9NNP0_9GAMM</name>
<proteinExistence type="predicted"/>
<evidence type="ECO:0000313" key="2">
    <source>
        <dbReference type="Proteomes" id="UP000326287"/>
    </source>
</evidence>
<gene>
    <name evidence="1" type="ORF">EY643_16185</name>
</gene>
<dbReference type="Proteomes" id="UP000326287">
    <property type="component" value="Chromosome"/>
</dbReference>
<protein>
    <submittedName>
        <fullName evidence="1">Fis family transcriptional regulator</fullName>
    </submittedName>
</protein>
<dbReference type="AlphaFoldDB" id="A0A5P9NNP0"/>
<dbReference type="EMBL" id="CP036422">
    <property type="protein sequence ID" value="QFU77065.1"/>
    <property type="molecule type" value="Genomic_DNA"/>
</dbReference>
<keyword evidence="2" id="KW-1185">Reference proteome</keyword>